<feature type="transmembrane region" description="Helical" evidence="1">
    <location>
        <begin position="277"/>
        <end position="296"/>
    </location>
</feature>
<evidence type="ECO:0000313" key="3">
    <source>
        <dbReference type="Proteomes" id="UP000721415"/>
    </source>
</evidence>
<dbReference type="EMBL" id="JACBXQ010000003">
    <property type="protein sequence ID" value="MBG9986522.1"/>
    <property type="molecule type" value="Genomic_DNA"/>
</dbReference>
<keyword evidence="1" id="KW-0812">Transmembrane</keyword>
<feature type="transmembrane region" description="Helical" evidence="1">
    <location>
        <begin position="130"/>
        <end position="152"/>
    </location>
</feature>
<feature type="transmembrane region" description="Helical" evidence="1">
    <location>
        <begin position="98"/>
        <end position="124"/>
    </location>
</feature>
<dbReference type="NCBIfam" id="NF038403">
    <property type="entry name" value="perm_prefix_1"/>
    <property type="match status" value="1"/>
</dbReference>
<gene>
    <name evidence="2" type="ORF">HZY91_06385</name>
</gene>
<comment type="caution">
    <text evidence="2">The sequence shown here is derived from an EMBL/GenBank/DDBJ whole genome shotgun (WGS) entry which is preliminary data.</text>
</comment>
<keyword evidence="1" id="KW-0472">Membrane</keyword>
<reference evidence="2 3" key="1">
    <citation type="submission" date="2020-07" db="EMBL/GenBank/DDBJ databases">
        <title>Facklamia lactis sp. nov., isolated from raw milk.</title>
        <authorList>
            <person name="Doll E.V."/>
            <person name="Huptas C."/>
            <person name="Staib L."/>
            <person name="Wenning M."/>
            <person name="Scherer S."/>
        </authorList>
    </citation>
    <scope>NUCLEOTIDE SEQUENCE [LARGE SCALE GENOMIC DNA]</scope>
    <source>
        <strain evidence="2 3">DSM 111018</strain>
    </source>
</reference>
<feature type="transmembrane region" description="Helical" evidence="1">
    <location>
        <begin position="302"/>
        <end position="321"/>
    </location>
</feature>
<dbReference type="InterPro" id="IPR047928">
    <property type="entry name" value="Perm_prefix_1"/>
</dbReference>
<feature type="transmembrane region" description="Helical" evidence="1">
    <location>
        <begin position="219"/>
        <end position="241"/>
    </location>
</feature>
<accession>A0ABS0LRD2</accession>
<feature type="transmembrane region" description="Helical" evidence="1">
    <location>
        <begin position="194"/>
        <end position="213"/>
    </location>
</feature>
<evidence type="ECO:0000256" key="1">
    <source>
        <dbReference type="SAM" id="Phobius"/>
    </source>
</evidence>
<evidence type="ECO:0000313" key="2">
    <source>
        <dbReference type="EMBL" id="MBG9986522.1"/>
    </source>
</evidence>
<sequence>MNTIQTYLDSMFAHLDDSPEVLHLKEEIHSNMLDKYHDLIQNGASENEAVGKVISEFGNIDELLDELNIDQEQSQAITPSLPLLNQSEINNYLADKTYAGLLTGLGTFLIIASVAILISLLSLFGEESNFATIAGTSLIIISVVLAIALYIIGGKKDKKYKYIDKGEYGLSNNNRNELIKQAESFESTHSLSTIMGIALILLPVIPVVIVGMMDLSDRFILLATSALVLGIAAAVFIFIYFGNIKSMYQSLLKNTISEKSSPKDIQKHQRNRKTNRLIEDIYWPIITVIYFLWSFSRGSWHISWLIFVIAGIFEDAIRALFDIEKEQ</sequence>
<proteinExistence type="predicted"/>
<keyword evidence="3" id="KW-1185">Reference proteome</keyword>
<evidence type="ECO:0008006" key="4">
    <source>
        <dbReference type="Google" id="ProtNLM"/>
    </source>
</evidence>
<protein>
    <recommendedName>
        <fullName evidence="4">Beta-carotene 15,15'-monooxygenase</fullName>
    </recommendedName>
</protein>
<dbReference type="Proteomes" id="UP000721415">
    <property type="component" value="Unassembled WGS sequence"/>
</dbReference>
<name>A0ABS0LRD2_9LACT</name>
<dbReference type="RefSeq" id="WP_197115436.1">
    <property type="nucleotide sequence ID" value="NZ_JACBXQ010000003.1"/>
</dbReference>
<organism evidence="2 3">
    <name type="scientific">Facklamia lactis</name>
    <dbReference type="NCBI Taxonomy" id="2749967"/>
    <lineage>
        <taxon>Bacteria</taxon>
        <taxon>Bacillati</taxon>
        <taxon>Bacillota</taxon>
        <taxon>Bacilli</taxon>
        <taxon>Lactobacillales</taxon>
        <taxon>Aerococcaceae</taxon>
        <taxon>Facklamia</taxon>
    </lineage>
</organism>
<keyword evidence="1" id="KW-1133">Transmembrane helix</keyword>